<gene>
    <name evidence="1" type="ORF">HUG17_2569</name>
</gene>
<dbReference type="AlphaFoldDB" id="A0A9D4NUI4"/>
<reference evidence="1" key="1">
    <citation type="submission" date="2020-06" db="EMBL/GenBank/DDBJ databases">
        <authorList>
            <person name="Ji K."/>
            <person name="Li J."/>
        </authorList>
    </citation>
    <scope>NUCLEOTIDE SEQUENCE</scope>
    <source>
        <strain evidence="1">JKM2019</strain>
        <tissue evidence="1">Whole body</tissue>
    </source>
</reference>
<proteinExistence type="predicted"/>
<sequence length="205" mass="24021">MVATIGYAAYIKSQSGINEQSLTENELKKLDHNIHQKMPFFPFFENISICVDCPSDNWFLEECQFRPHQSPYESILRLYINAVKIDKEYEIIRADPFYLLVNDHLNKSNFCISRYTGSKYAIINKRTKCARNIIFEPINDHQAPFIFHSVNCKNETNSVEAKWKTVECKAKELITPEEIVQNSTTNYLFDVFPYENLLNMEKQIS</sequence>
<evidence type="ECO:0000313" key="1">
    <source>
        <dbReference type="EMBL" id="KAH7638536.1"/>
    </source>
</evidence>
<comment type="caution">
    <text evidence="1">The sequence shown here is derived from an EMBL/GenBank/DDBJ whole genome shotgun (WGS) entry which is preliminary data.</text>
</comment>
<accession>A0A9D4NUI4</accession>
<protein>
    <submittedName>
        <fullName evidence="1">Uncharacterized protein</fullName>
    </submittedName>
</protein>
<dbReference type="Proteomes" id="UP000828236">
    <property type="component" value="Unassembled WGS sequence"/>
</dbReference>
<dbReference type="EMBL" id="SDOV01000007">
    <property type="protein sequence ID" value="KAH7638536.1"/>
    <property type="molecule type" value="Genomic_DNA"/>
</dbReference>
<organism evidence="1">
    <name type="scientific">Dermatophagoides farinae</name>
    <name type="common">American house dust mite</name>
    <dbReference type="NCBI Taxonomy" id="6954"/>
    <lineage>
        <taxon>Eukaryota</taxon>
        <taxon>Metazoa</taxon>
        <taxon>Ecdysozoa</taxon>
        <taxon>Arthropoda</taxon>
        <taxon>Chelicerata</taxon>
        <taxon>Arachnida</taxon>
        <taxon>Acari</taxon>
        <taxon>Acariformes</taxon>
        <taxon>Sarcoptiformes</taxon>
        <taxon>Astigmata</taxon>
        <taxon>Psoroptidia</taxon>
        <taxon>Analgoidea</taxon>
        <taxon>Pyroglyphidae</taxon>
        <taxon>Dermatophagoidinae</taxon>
        <taxon>Dermatophagoides</taxon>
    </lineage>
</organism>
<name>A0A9D4NUI4_DERFA</name>
<reference evidence="1" key="2">
    <citation type="journal article" date="2021" name="World Allergy Organ. J.">
        <title>Chromosome-level assembly of Dermatophagoides farinae genome and transcriptome reveals two novel allergens Der f 37 and Der f 39.</title>
        <authorList>
            <person name="Chen J."/>
            <person name="Cai Z."/>
            <person name="Fan D."/>
            <person name="Hu J."/>
            <person name="Hou Y."/>
            <person name="He Y."/>
            <person name="Zhang Z."/>
            <person name="Zhao Z."/>
            <person name="Gao P."/>
            <person name="Hu W."/>
            <person name="Sun J."/>
            <person name="Li J."/>
            <person name="Ji K."/>
        </authorList>
    </citation>
    <scope>NUCLEOTIDE SEQUENCE</scope>
    <source>
        <strain evidence="1">JKM2019</strain>
    </source>
</reference>